<dbReference type="STRING" id="1189612.A33Q_1304"/>
<protein>
    <submittedName>
        <fullName evidence="1">Uncharacterized protein</fullName>
    </submittedName>
</protein>
<evidence type="ECO:0000313" key="2">
    <source>
        <dbReference type="Proteomes" id="UP000006073"/>
    </source>
</evidence>
<evidence type="ECO:0000313" key="1">
    <source>
        <dbReference type="EMBL" id="EOZ98650.1"/>
    </source>
</evidence>
<accession>S2DN60</accession>
<sequence>MMHIFRENQVFLQQSGRQVSKYQIGINQISTQNKICVKNMY</sequence>
<dbReference type="AlphaFoldDB" id="S2DN60"/>
<dbReference type="EMBL" id="ALWO02000023">
    <property type="protein sequence ID" value="EOZ98650.1"/>
    <property type="molecule type" value="Genomic_DNA"/>
</dbReference>
<comment type="caution">
    <text evidence="1">The sequence shown here is derived from an EMBL/GenBank/DDBJ whole genome shotgun (WGS) entry which is preliminary data.</text>
</comment>
<keyword evidence="2" id="KW-1185">Reference proteome</keyword>
<dbReference type="Proteomes" id="UP000006073">
    <property type="component" value="Unassembled WGS sequence"/>
</dbReference>
<gene>
    <name evidence="1" type="ORF">A33Q_1304</name>
</gene>
<organism evidence="1 2">
    <name type="scientific">Indibacter alkaliphilus (strain CCUG 57479 / KCTC 22604 / LW1)</name>
    <dbReference type="NCBI Taxonomy" id="1189612"/>
    <lineage>
        <taxon>Bacteria</taxon>
        <taxon>Pseudomonadati</taxon>
        <taxon>Bacteroidota</taxon>
        <taxon>Cytophagia</taxon>
        <taxon>Cytophagales</taxon>
        <taxon>Cyclobacteriaceae</taxon>
    </lineage>
</organism>
<name>S2DN60_INDAL</name>
<reference evidence="1 2" key="1">
    <citation type="journal article" date="2013" name="Genome Announc.">
        <title>Draft Genome Sequence of Indibacter alkaliphilus Strain LW1T, Isolated from Lonar Lake, a Haloalkaline Lake in the Buldana District of Maharashtra, India.</title>
        <authorList>
            <person name="Singh A."/>
            <person name="Kumar Jangir P."/>
            <person name="Sharma R."/>
            <person name="Singh A."/>
            <person name="Kumar Pinnaka A."/>
            <person name="Shivaji S."/>
        </authorList>
    </citation>
    <scope>NUCLEOTIDE SEQUENCE [LARGE SCALE GENOMIC DNA]</scope>
    <source>
        <strain evidence="2">CCUG 57479 / KCTC 22604 / LW1</strain>
    </source>
</reference>
<proteinExistence type="predicted"/>